<sequence>MASEVSEDGGKSTEAKNLDEEEHGSTLFVSNLPYAATSTDLQTLFSDLAPVRSAFVVLEGNVSKGVGYISFALKEDASKAMETISTDGIALNGRNLRVQWADKKPKEKGEGKKTETKPAHKPIPTPKLSANTPKDPNAIRTIVISGLPESIDQKTLWKKVRKYDGAESVEILEGGNNVAHAMFSSPRAATQAVEKLHAHIFKGSLLSVTLKKRVEGLVKVKSGVKTPTTAPSRGSRLIVRNLPWNISETDLRALFLPYGPIYSVHIPLANGEEGKKPRARGFAFIWFLSKKDAERAIEGVNGKSVVAGAITAPTMNKKERARLRRKLREGKKKAGEEGEEDEVKSEDEDEEEQPAQSTNERIVAVDWALSKDKWEEAKVQGAEGDEEVDASDASESEGEESSASGSDESGSEDESDDAEHMDVDEERSDDEAPTKPSLPAPEEGTTVFVRNVSFDSTEDDLRTLFRSFGPLRYARITVDHETGRSRGTAFACFWNKEDADKAVRQSELLNREAGLQEKSTKNPFSLPSILTPDPSSSLAQSLVLHGRALHVTHAVTRNEAQKLKDEGERSREKADKRNLYLLREGVIFPNSPAASTLSPSELEKRMASFDARKGQLKSNPALYVSKTRLAIRQIPLITTERTLKRLANHAIRAFEQEVKAGTRQALTADELREDVAEDGANSDDDDDASKKSKKISKKKRGERETKIRQSKIVRQSDRVDAVTGKGKSRGYGFLELHKHADALRVLRWANNNPDVGPLLEEWWQVELSELAGSLEASLKDPKGKGIEGESKDDTETRLKRVRDELERVKAGDTKAAKKTLAVEFSIENAQVVRRRKEHQKDDKAQPIAKTKRDADGQETDRPSKKRKFDPEVRKTARTPKQTVKSIEDRSQEKTGQKIGAMIGRKRKERRAGKKA</sequence>
<dbReference type="InterPro" id="IPR051945">
    <property type="entry name" value="RRM_MRD1_RNA_proc_ribogen"/>
</dbReference>
<keyword evidence="9" id="KW-1185">Reference proteome</keyword>
<keyword evidence="3 5" id="KW-0694">RNA-binding</keyword>
<feature type="region of interest" description="Disordered" evidence="6">
    <location>
        <begin position="1"/>
        <end position="23"/>
    </location>
</feature>
<feature type="region of interest" description="Disordered" evidence="6">
    <location>
        <begin position="673"/>
        <end position="723"/>
    </location>
</feature>
<dbReference type="FunCoup" id="A0A0H2S1S4">
    <property type="interactions" value="694"/>
</dbReference>
<protein>
    <submittedName>
        <fullName evidence="8">RNA-binding domain-containing protein</fullName>
    </submittedName>
</protein>
<evidence type="ECO:0000313" key="8">
    <source>
        <dbReference type="EMBL" id="KLO18300.1"/>
    </source>
</evidence>
<feature type="domain" description="RRM" evidence="7">
    <location>
        <begin position="25"/>
        <end position="103"/>
    </location>
</feature>
<feature type="compositionally biased region" description="Basic and acidic residues" evidence="6">
    <location>
        <begin position="100"/>
        <end position="118"/>
    </location>
</feature>
<proteinExistence type="predicted"/>
<dbReference type="AlphaFoldDB" id="A0A0H2S1S4"/>
<dbReference type="SUPFAM" id="SSF54928">
    <property type="entry name" value="RNA-binding domain, RBD"/>
    <property type="match status" value="2"/>
</dbReference>
<evidence type="ECO:0000256" key="3">
    <source>
        <dbReference type="ARBA" id="ARBA00022884"/>
    </source>
</evidence>
<keyword evidence="2" id="KW-0677">Repeat</keyword>
<evidence type="ECO:0000259" key="7">
    <source>
        <dbReference type="PROSITE" id="PS50102"/>
    </source>
</evidence>
<name>A0A0H2S1S4_9AGAM</name>
<evidence type="ECO:0000256" key="6">
    <source>
        <dbReference type="SAM" id="MobiDB-lite"/>
    </source>
</evidence>
<feature type="compositionally biased region" description="Acidic residues" evidence="6">
    <location>
        <begin position="337"/>
        <end position="353"/>
    </location>
</feature>
<gene>
    <name evidence="8" type="ORF">SCHPADRAFT_936368</name>
</gene>
<feature type="compositionally biased region" description="Acidic residues" evidence="6">
    <location>
        <begin position="383"/>
        <end position="400"/>
    </location>
</feature>
<dbReference type="InterPro" id="IPR000504">
    <property type="entry name" value="RRM_dom"/>
</dbReference>
<keyword evidence="4" id="KW-0539">Nucleus</keyword>
<feature type="region of interest" description="Disordered" evidence="6">
    <location>
        <begin position="375"/>
        <end position="446"/>
    </location>
</feature>
<feature type="domain" description="RRM" evidence="7">
    <location>
        <begin position="140"/>
        <end position="213"/>
    </location>
</feature>
<dbReference type="InterPro" id="IPR034808">
    <property type="entry name" value="Nop4p_RRM3"/>
</dbReference>
<feature type="compositionally biased region" description="Basic and acidic residues" evidence="6">
    <location>
        <begin position="838"/>
        <end position="874"/>
    </location>
</feature>
<dbReference type="SMART" id="SM00360">
    <property type="entry name" value="RRM"/>
    <property type="match status" value="4"/>
</dbReference>
<evidence type="ECO:0000256" key="2">
    <source>
        <dbReference type="ARBA" id="ARBA00022737"/>
    </source>
</evidence>
<dbReference type="CDD" id="cd00590">
    <property type="entry name" value="RRM_SF"/>
    <property type="match status" value="1"/>
</dbReference>
<dbReference type="EMBL" id="KQ085896">
    <property type="protein sequence ID" value="KLO18300.1"/>
    <property type="molecule type" value="Genomic_DNA"/>
</dbReference>
<feature type="domain" description="RRM" evidence="7">
    <location>
        <begin position="445"/>
        <end position="556"/>
    </location>
</feature>
<reference evidence="8 9" key="1">
    <citation type="submission" date="2015-04" db="EMBL/GenBank/DDBJ databases">
        <title>Complete genome sequence of Schizopora paradoxa KUC8140, a cosmopolitan wood degrader in East Asia.</title>
        <authorList>
            <consortium name="DOE Joint Genome Institute"/>
            <person name="Min B."/>
            <person name="Park H."/>
            <person name="Jang Y."/>
            <person name="Kim J.-J."/>
            <person name="Kim K.H."/>
            <person name="Pangilinan J."/>
            <person name="Lipzen A."/>
            <person name="Riley R."/>
            <person name="Grigoriev I.V."/>
            <person name="Spatafora J.W."/>
            <person name="Choi I.-G."/>
        </authorList>
    </citation>
    <scope>NUCLEOTIDE SEQUENCE [LARGE SCALE GENOMIC DNA]</scope>
    <source>
        <strain evidence="8 9">KUC8140</strain>
    </source>
</reference>
<dbReference type="InterPro" id="IPR035979">
    <property type="entry name" value="RBD_domain_sf"/>
</dbReference>
<feature type="compositionally biased region" description="Basic residues" evidence="6">
    <location>
        <begin position="903"/>
        <end position="915"/>
    </location>
</feature>
<dbReference type="PANTHER" id="PTHR48039:SF5">
    <property type="entry name" value="RNA-BINDING PROTEIN 28"/>
    <property type="match status" value="1"/>
</dbReference>
<dbReference type="GO" id="GO:0003729">
    <property type="term" value="F:mRNA binding"/>
    <property type="evidence" value="ECO:0007669"/>
    <property type="project" value="TreeGrafter"/>
</dbReference>
<dbReference type="InterPro" id="IPR012677">
    <property type="entry name" value="Nucleotide-bd_a/b_plait_sf"/>
</dbReference>
<feature type="compositionally biased region" description="Basic and acidic residues" evidence="6">
    <location>
        <begin position="8"/>
        <end position="18"/>
    </location>
</feature>
<dbReference type="InParanoid" id="A0A0H2S1S4"/>
<feature type="compositionally biased region" description="Acidic residues" evidence="6">
    <location>
        <begin position="675"/>
        <end position="687"/>
    </location>
</feature>
<feature type="compositionally biased region" description="Acidic residues" evidence="6">
    <location>
        <begin position="409"/>
        <end position="431"/>
    </location>
</feature>
<dbReference type="OrthoDB" id="267048at2759"/>
<feature type="compositionally biased region" description="Basic residues" evidence="6">
    <location>
        <begin position="691"/>
        <end position="700"/>
    </location>
</feature>
<evidence type="ECO:0000313" key="9">
    <source>
        <dbReference type="Proteomes" id="UP000053477"/>
    </source>
</evidence>
<dbReference type="GO" id="GO:0005730">
    <property type="term" value="C:nucleolus"/>
    <property type="evidence" value="ECO:0007669"/>
    <property type="project" value="TreeGrafter"/>
</dbReference>
<feature type="region of interest" description="Disordered" evidence="6">
    <location>
        <begin position="327"/>
        <end position="363"/>
    </location>
</feature>
<dbReference type="CDD" id="cd12676">
    <property type="entry name" value="RRM3_Nop4p"/>
    <property type="match status" value="1"/>
</dbReference>
<dbReference type="Proteomes" id="UP000053477">
    <property type="component" value="Unassembled WGS sequence"/>
</dbReference>
<accession>A0A0H2S1S4</accession>
<dbReference type="PANTHER" id="PTHR48039">
    <property type="entry name" value="RNA-BINDING MOTIF PROTEIN 14B"/>
    <property type="match status" value="1"/>
</dbReference>
<organism evidence="8 9">
    <name type="scientific">Schizopora paradoxa</name>
    <dbReference type="NCBI Taxonomy" id="27342"/>
    <lineage>
        <taxon>Eukaryota</taxon>
        <taxon>Fungi</taxon>
        <taxon>Dikarya</taxon>
        <taxon>Basidiomycota</taxon>
        <taxon>Agaricomycotina</taxon>
        <taxon>Agaricomycetes</taxon>
        <taxon>Hymenochaetales</taxon>
        <taxon>Schizoporaceae</taxon>
        <taxon>Schizopora</taxon>
    </lineage>
</organism>
<dbReference type="Pfam" id="PF00076">
    <property type="entry name" value="RRM_1"/>
    <property type="match status" value="3"/>
</dbReference>
<feature type="region of interest" description="Disordered" evidence="6">
    <location>
        <begin position="827"/>
        <end position="915"/>
    </location>
</feature>
<feature type="compositionally biased region" description="Basic and acidic residues" evidence="6">
    <location>
        <begin position="885"/>
        <end position="895"/>
    </location>
</feature>
<feature type="region of interest" description="Disordered" evidence="6">
    <location>
        <begin position="100"/>
        <end position="135"/>
    </location>
</feature>
<dbReference type="STRING" id="27342.A0A0H2S1S4"/>
<feature type="domain" description="RRM" evidence="7">
    <location>
        <begin position="235"/>
        <end position="326"/>
    </location>
</feature>
<dbReference type="FunFam" id="3.30.70.330:FF:000406">
    <property type="entry name" value="Related to Nucleolar protein NOP4"/>
    <property type="match status" value="1"/>
</dbReference>
<evidence type="ECO:0000256" key="4">
    <source>
        <dbReference type="ARBA" id="ARBA00023242"/>
    </source>
</evidence>
<comment type="subcellular location">
    <subcellularLocation>
        <location evidence="1">Nucleus</location>
    </subcellularLocation>
</comment>
<evidence type="ECO:0000256" key="1">
    <source>
        <dbReference type="ARBA" id="ARBA00004123"/>
    </source>
</evidence>
<dbReference type="PROSITE" id="PS50102">
    <property type="entry name" value="RRM"/>
    <property type="match status" value="4"/>
</dbReference>
<evidence type="ECO:0000256" key="5">
    <source>
        <dbReference type="PROSITE-ProRule" id="PRU00176"/>
    </source>
</evidence>
<feature type="region of interest" description="Disordered" evidence="6">
    <location>
        <begin position="779"/>
        <end position="798"/>
    </location>
</feature>
<dbReference type="Gene3D" id="3.30.70.330">
    <property type="match status" value="4"/>
</dbReference>